<dbReference type="InterPro" id="IPR050505">
    <property type="entry name" value="WDR55/POC1"/>
</dbReference>
<evidence type="ECO:0000256" key="1">
    <source>
        <dbReference type="ARBA" id="ARBA00022574"/>
    </source>
</evidence>
<evidence type="ECO:0000256" key="3">
    <source>
        <dbReference type="PROSITE-ProRule" id="PRU00221"/>
    </source>
</evidence>
<protein>
    <submittedName>
        <fullName evidence="4">Uncharacterized protein</fullName>
    </submittedName>
</protein>
<dbReference type="SMART" id="SM00320">
    <property type="entry name" value="WD40"/>
    <property type="match status" value="2"/>
</dbReference>
<gene>
    <name evidence="4" type="ORF">ENV70_01735</name>
</gene>
<evidence type="ECO:0000256" key="2">
    <source>
        <dbReference type="ARBA" id="ARBA00022737"/>
    </source>
</evidence>
<dbReference type="PROSITE" id="PS00678">
    <property type="entry name" value="WD_REPEATS_1"/>
    <property type="match status" value="1"/>
</dbReference>
<sequence>MNDQNHFTQIRKDKIYDHCIFNDQIFAIGKESKIYLFDFNKNLLRTLKISAPPISAIATDRNNIIATGHQDGTIRLWDIDSLNTKILVGHKEPVLSISVMKNGLIASNSIDGEFGLWSLRENSKKTYKDLRFATTLIGIHPSGYIIFVKENYILLLNPIDDKMKTIILPSGFESHTFYPYYDGRIFVGGKDKENAEKLIAIEPETDGGYYKTIGKYEGRITGIITMGPRIISSGIENDGAVIKIWGSESYVQSELEKLRILKDSKKHFQYYSMIF</sequence>
<dbReference type="PANTHER" id="PTHR44019">
    <property type="entry name" value="WD REPEAT-CONTAINING PROTEIN 55"/>
    <property type="match status" value="1"/>
</dbReference>
<feature type="repeat" description="WD" evidence="3">
    <location>
        <begin position="87"/>
        <end position="127"/>
    </location>
</feature>
<name>A0A7C6EG54_UNCW3</name>
<dbReference type="AlphaFoldDB" id="A0A7C6EG54"/>
<keyword evidence="2" id="KW-0677">Repeat</keyword>
<evidence type="ECO:0000313" key="4">
    <source>
        <dbReference type="EMBL" id="HHS62324.1"/>
    </source>
</evidence>
<comment type="caution">
    <text evidence="4">The sequence shown here is derived from an EMBL/GenBank/DDBJ whole genome shotgun (WGS) entry which is preliminary data.</text>
</comment>
<feature type="repeat" description="WD" evidence="3">
    <location>
        <begin position="62"/>
        <end position="81"/>
    </location>
</feature>
<reference evidence="4" key="1">
    <citation type="journal article" date="2020" name="mSystems">
        <title>Genome- and Community-Level Interaction Insights into Carbon Utilization and Element Cycling Functions of Hydrothermarchaeota in Hydrothermal Sediment.</title>
        <authorList>
            <person name="Zhou Z."/>
            <person name="Liu Y."/>
            <person name="Xu W."/>
            <person name="Pan J."/>
            <person name="Luo Z.H."/>
            <person name="Li M."/>
        </authorList>
    </citation>
    <scope>NUCLEOTIDE SEQUENCE [LARGE SCALE GENOMIC DNA]</scope>
    <source>
        <strain evidence="4">SpSt-783</strain>
    </source>
</reference>
<dbReference type="InterPro" id="IPR001680">
    <property type="entry name" value="WD40_rpt"/>
</dbReference>
<dbReference type="EMBL" id="DTHJ01000042">
    <property type="protein sequence ID" value="HHS62324.1"/>
    <property type="molecule type" value="Genomic_DNA"/>
</dbReference>
<keyword evidence="1 3" id="KW-0853">WD repeat</keyword>
<organism evidence="4">
    <name type="scientific">candidate division WOR-3 bacterium</name>
    <dbReference type="NCBI Taxonomy" id="2052148"/>
    <lineage>
        <taxon>Bacteria</taxon>
        <taxon>Bacteria division WOR-3</taxon>
    </lineage>
</organism>
<accession>A0A7C6EG54</accession>
<dbReference type="SUPFAM" id="SSF50978">
    <property type="entry name" value="WD40 repeat-like"/>
    <property type="match status" value="1"/>
</dbReference>
<proteinExistence type="predicted"/>
<dbReference type="InterPro" id="IPR015943">
    <property type="entry name" value="WD40/YVTN_repeat-like_dom_sf"/>
</dbReference>
<dbReference type="PANTHER" id="PTHR44019:SF8">
    <property type="entry name" value="POC1 CENTRIOLAR PROTEIN HOMOLOG"/>
    <property type="match status" value="1"/>
</dbReference>
<dbReference type="Pfam" id="PF00400">
    <property type="entry name" value="WD40"/>
    <property type="match status" value="1"/>
</dbReference>
<dbReference type="InterPro" id="IPR036322">
    <property type="entry name" value="WD40_repeat_dom_sf"/>
</dbReference>
<dbReference type="Gene3D" id="2.130.10.10">
    <property type="entry name" value="YVTN repeat-like/Quinoprotein amine dehydrogenase"/>
    <property type="match status" value="1"/>
</dbReference>
<dbReference type="InterPro" id="IPR019775">
    <property type="entry name" value="WD40_repeat_CS"/>
</dbReference>
<dbReference type="PROSITE" id="PS50082">
    <property type="entry name" value="WD_REPEATS_2"/>
    <property type="match status" value="2"/>
</dbReference>